<reference evidence="4 5" key="1">
    <citation type="submission" date="2019-05" db="EMBL/GenBank/DDBJ databases">
        <title>Hymenobacter edaphi sp. nov., isolated from abandoned arsenic-contaminated farmland soil.</title>
        <authorList>
            <person name="Nie L."/>
        </authorList>
    </citation>
    <scope>NUCLEOTIDE SEQUENCE [LARGE SCALE GENOMIC DNA]</scope>
    <source>
        <strain evidence="4 5">1-3-3-8</strain>
    </source>
</reference>
<organism evidence="4 5">
    <name type="scientific">Hymenobacter jeollabukensis</name>
    <dbReference type="NCBI Taxonomy" id="2025313"/>
    <lineage>
        <taxon>Bacteria</taxon>
        <taxon>Pseudomonadati</taxon>
        <taxon>Bacteroidota</taxon>
        <taxon>Cytophagia</taxon>
        <taxon>Cytophagales</taxon>
        <taxon>Hymenobacteraceae</taxon>
        <taxon>Hymenobacter</taxon>
    </lineage>
</organism>
<dbReference type="NCBIfam" id="TIGR04183">
    <property type="entry name" value="Por_Secre_tail"/>
    <property type="match status" value="1"/>
</dbReference>
<feature type="domain" description="Secretion system C-terminal sorting" evidence="3">
    <location>
        <begin position="647"/>
        <end position="725"/>
    </location>
</feature>
<gene>
    <name evidence="4" type="ORF">FDY95_15195</name>
</gene>
<dbReference type="AlphaFoldDB" id="A0A5R8WPB5"/>
<proteinExistence type="predicted"/>
<evidence type="ECO:0000313" key="4">
    <source>
        <dbReference type="EMBL" id="TLM91895.1"/>
    </source>
</evidence>
<feature type="signal peptide" evidence="2">
    <location>
        <begin position="1"/>
        <end position="20"/>
    </location>
</feature>
<dbReference type="RefSeq" id="WP_138078949.1">
    <property type="nucleotide sequence ID" value="NZ_VAJM01000006.1"/>
</dbReference>
<dbReference type="Proteomes" id="UP000305517">
    <property type="component" value="Unassembled WGS sequence"/>
</dbReference>
<dbReference type="Pfam" id="PF18962">
    <property type="entry name" value="Por_Secre_tail"/>
    <property type="match status" value="1"/>
</dbReference>
<keyword evidence="2" id="KW-0732">Signal</keyword>
<name>A0A5R8WPB5_9BACT</name>
<feature type="chain" id="PRO_5024296945" evidence="2">
    <location>
        <begin position="21"/>
        <end position="726"/>
    </location>
</feature>
<keyword evidence="5" id="KW-1185">Reference proteome</keyword>
<protein>
    <submittedName>
        <fullName evidence="4">T9SS type A sorting domain-containing protein</fullName>
    </submittedName>
</protein>
<dbReference type="EMBL" id="VAJM01000006">
    <property type="protein sequence ID" value="TLM91895.1"/>
    <property type="molecule type" value="Genomic_DNA"/>
</dbReference>
<evidence type="ECO:0000313" key="5">
    <source>
        <dbReference type="Proteomes" id="UP000305517"/>
    </source>
</evidence>
<comment type="caution">
    <text evidence="4">The sequence shown here is derived from an EMBL/GenBank/DDBJ whole genome shotgun (WGS) entry which is preliminary data.</text>
</comment>
<evidence type="ECO:0000259" key="3">
    <source>
        <dbReference type="Pfam" id="PF18962"/>
    </source>
</evidence>
<evidence type="ECO:0000256" key="1">
    <source>
        <dbReference type="SAM" id="MobiDB-lite"/>
    </source>
</evidence>
<dbReference type="InterPro" id="IPR026444">
    <property type="entry name" value="Secre_tail"/>
</dbReference>
<dbReference type="OrthoDB" id="177731at2"/>
<sequence>MKKLYSLALLLCAAVTAAYAQSTWNPTLTGTAATQWTASANWTPSGVPSPTTDVIIPAGKSSYPAITSATASCRTLTIQSNTAGSGSVTVGPGATLAVNVATGTSATAVNNAGTLTLNGTLRVKANIVNNGTINSGDAALLRIENTSGTVNISGTGTTILNDVTFGAGAASFASTLASQARITRRALLAGGNVTTNGKLRFAAPASNPAGTSGYVYYGGSGRLNGPITVERPISPLYNQGNGYRHYSTPVADPAFSSLATSGFSPIINTSYAYPTNNALTPYPNVFYFDEAAVVNNNADAFEYGWRCPAGSTLETTRGYTVNINSSAMVALTGTPNEGTLQTAPLGRGAYAQSGFHLVGNPYATPIDVFQVMTDNLYDDDPAHVDTYNPDGFDGTVYFYRSLTQYSGRYQAINVTGAGSSDSLTQLFPVMQGFFVRKTTSANAKEYTFNDSQRADPLDPAYSTTALTPFFRSAAGTAPAATATPTGLFRLQATDLSSGAADQTNVGFRPDATAGHDPRYDALRPADNRNVPTLLTANAAGQACMVNFLPALTTATRTVPVGLRTLVPGRSYALNAGAVAARQALPAGTRVWLEDREQGQSYELTAGATLTFTAAAVAYEHRFFLRFESGAKPLGTQAAAAQPLQLDVYPNPAAGGTAFQVSAAQLSGAQATLTLLNALGQTVTTKQLSVRGGLLSGEVTTAGLPAGVYLLRLTTAGGTSTQRLQIR</sequence>
<accession>A0A5R8WPB5</accession>
<feature type="region of interest" description="Disordered" evidence="1">
    <location>
        <begin position="500"/>
        <end position="521"/>
    </location>
</feature>
<evidence type="ECO:0000256" key="2">
    <source>
        <dbReference type="SAM" id="SignalP"/>
    </source>
</evidence>